<keyword evidence="2" id="KW-1185">Reference proteome</keyword>
<evidence type="ECO:0000313" key="1">
    <source>
        <dbReference type="EMBL" id="CAD7251698.1"/>
    </source>
</evidence>
<dbReference type="EMBL" id="CAJPEV010003743">
    <property type="protein sequence ID" value="CAG0900453.1"/>
    <property type="molecule type" value="Genomic_DNA"/>
</dbReference>
<dbReference type="AlphaFoldDB" id="A0A7R9FQZ8"/>
<dbReference type="EMBL" id="LR903260">
    <property type="protein sequence ID" value="CAD7251698.1"/>
    <property type="molecule type" value="Genomic_DNA"/>
</dbReference>
<reference evidence="1" key="1">
    <citation type="submission" date="2020-11" db="EMBL/GenBank/DDBJ databases">
        <authorList>
            <person name="Tran Van P."/>
        </authorList>
    </citation>
    <scope>NUCLEOTIDE SEQUENCE</scope>
</reference>
<evidence type="ECO:0000313" key="2">
    <source>
        <dbReference type="Proteomes" id="UP000677054"/>
    </source>
</evidence>
<proteinExistence type="predicted"/>
<gene>
    <name evidence="1" type="ORF">DSTB1V02_LOCUS11460</name>
</gene>
<accession>A0A7R9FQZ8</accession>
<dbReference type="Proteomes" id="UP000677054">
    <property type="component" value="Unassembled WGS sequence"/>
</dbReference>
<name>A0A7R9FQZ8_9CRUS</name>
<sequence length="248" mass="28809">MWGWFRHLPIVQDRYHCLGGRARMASSTIWASHRLRVHLLQLLHFNWVDVLGERGLFPAGASFSIGSQLSISKCTRTSCPRCIISPLAKFRKERTVLGEWDDILQAGAPFSIAWHLQAYRNSSPSNNYLSRGTKFRCWVRDETFSSRKPLLHRLPAQHLQVHRPLLPNMRHLLECKKWVTSMVRQLQKLREMTLVATSSACRRGLALHRNGRQNFHTSHMSMPRPLQRIGSEGKKRLCLYPWRRVVGL</sequence>
<protein>
    <submittedName>
        <fullName evidence="1">Uncharacterized protein</fullName>
    </submittedName>
</protein>
<organism evidence="1">
    <name type="scientific">Darwinula stevensoni</name>
    <dbReference type="NCBI Taxonomy" id="69355"/>
    <lineage>
        <taxon>Eukaryota</taxon>
        <taxon>Metazoa</taxon>
        <taxon>Ecdysozoa</taxon>
        <taxon>Arthropoda</taxon>
        <taxon>Crustacea</taxon>
        <taxon>Oligostraca</taxon>
        <taxon>Ostracoda</taxon>
        <taxon>Podocopa</taxon>
        <taxon>Podocopida</taxon>
        <taxon>Darwinulocopina</taxon>
        <taxon>Darwinuloidea</taxon>
        <taxon>Darwinulidae</taxon>
        <taxon>Darwinula</taxon>
    </lineage>
</organism>